<name>A0A7J7K739_BUGNE</name>
<organism evidence="7 8">
    <name type="scientific">Bugula neritina</name>
    <name type="common">Brown bryozoan</name>
    <name type="synonym">Sertularia neritina</name>
    <dbReference type="NCBI Taxonomy" id="10212"/>
    <lineage>
        <taxon>Eukaryota</taxon>
        <taxon>Metazoa</taxon>
        <taxon>Spiralia</taxon>
        <taxon>Lophotrochozoa</taxon>
        <taxon>Bryozoa</taxon>
        <taxon>Gymnolaemata</taxon>
        <taxon>Cheilostomatida</taxon>
        <taxon>Flustrina</taxon>
        <taxon>Buguloidea</taxon>
        <taxon>Bugulidae</taxon>
        <taxon>Bugula</taxon>
    </lineage>
</organism>
<evidence type="ECO:0000313" key="7">
    <source>
        <dbReference type="EMBL" id="KAF6033366.1"/>
    </source>
</evidence>
<dbReference type="Pfam" id="PF10324">
    <property type="entry name" value="7TM_GPCR_Srw"/>
    <property type="match status" value="1"/>
</dbReference>
<dbReference type="InterPro" id="IPR052954">
    <property type="entry name" value="GPCR-Ligand_Int"/>
</dbReference>
<evidence type="ECO:0000313" key="8">
    <source>
        <dbReference type="Proteomes" id="UP000593567"/>
    </source>
</evidence>
<keyword evidence="3 5" id="KW-1133">Transmembrane helix</keyword>
<dbReference type="GO" id="GO:0016020">
    <property type="term" value="C:membrane"/>
    <property type="evidence" value="ECO:0007669"/>
    <property type="project" value="UniProtKB-SubCell"/>
</dbReference>
<keyword evidence="4 5" id="KW-0472">Membrane</keyword>
<feature type="transmembrane region" description="Helical" evidence="5">
    <location>
        <begin position="59"/>
        <end position="81"/>
    </location>
</feature>
<evidence type="ECO:0000256" key="5">
    <source>
        <dbReference type="SAM" id="Phobius"/>
    </source>
</evidence>
<feature type="transmembrane region" description="Helical" evidence="5">
    <location>
        <begin position="145"/>
        <end position="166"/>
    </location>
</feature>
<proteinExistence type="predicted"/>
<dbReference type="SUPFAM" id="SSF81321">
    <property type="entry name" value="Family A G protein-coupled receptor-like"/>
    <property type="match status" value="1"/>
</dbReference>
<dbReference type="Gene3D" id="1.20.1070.10">
    <property type="entry name" value="Rhodopsin 7-helix transmembrane proteins"/>
    <property type="match status" value="1"/>
</dbReference>
<keyword evidence="8" id="KW-1185">Reference proteome</keyword>
<dbReference type="InterPro" id="IPR019427">
    <property type="entry name" value="7TM_GPCR_serpentine_rcpt_Srw"/>
</dbReference>
<feature type="transmembrane region" description="Helical" evidence="5">
    <location>
        <begin position="101"/>
        <end position="124"/>
    </location>
</feature>
<dbReference type="PANTHER" id="PTHR46641:SF2">
    <property type="entry name" value="FMRFAMIDE RECEPTOR"/>
    <property type="match status" value="1"/>
</dbReference>
<feature type="transmembrane region" description="Helical" evidence="5">
    <location>
        <begin position="172"/>
        <end position="198"/>
    </location>
</feature>
<dbReference type="PANTHER" id="PTHR46641">
    <property type="entry name" value="FMRFAMIDE RECEPTOR-RELATED"/>
    <property type="match status" value="1"/>
</dbReference>
<evidence type="ECO:0000256" key="4">
    <source>
        <dbReference type="ARBA" id="ARBA00023136"/>
    </source>
</evidence>
<sequence length="261" mass="29275">MEDIYNQTLTTKSVSLSLDEAVEPELLWILCFLGALGTILNILNIITLSMSMEQVTYKILLGMAVADLLVNITLFCLSVIFLTSSYTVRLYELLQFSSMSILIRLFASISNWSAVLMATIRLLVVTFPLKAAIFASARRVKMSIGLIYSFCIGLQFFFYPIAAFTSLLTLTWLLYLLPILFEILPMVVCLVLTVMLLIQFGRAHAKAKDLVNQTQLDTRIEEQKKLTVTSLLTLTFFIVTYLPAVRTNQSAIPSTNSKSLI</sequence>
<evidence type="ECO:0000256" key="2">
    <source>
        <dbReference type="ARBA" id="ARBA00022692"/>
    </source>
</evidence>
<protein>
    <recommendedName>
        <fullName evidence="6">G-protein coupled receptors family 1 profile domain-containing protein</fullName>
    </recommendedName>
</protein>
<feature type="transmembrane region" description="Helical" evidence="5">
    <location>
        <begin position="26"/>
        <end position="47"/>
    </location>
</feature>
<gene>
    <name evidence="7" type="ORF">EB796_008324</name>
</gene>
<dbReference type="EMBL" id="VXIV02001365">
    <property type="protein sequence ID" value="KAF6033366.1"/>
    <property type="molecule type" value="Genomic_DNA"/>
</dbReference>
<comment type="caution">
    <text evidence="7">The sequence shown here is derived from an EMBL/GenBank/DDBJ whole genome shotgun (WGS) entry which is preliminary data.</text>
</comment>
<reference evidence="7" key="1">
    <citation type="submission" date="2020-06" db="EMBL/GenBank/DDBJ databases">
        <title>Draft genome of Bugula neritina, a colonial animal packing powerful symbionts and potential medicines.</title>
        <authorList>
            <person name="Rayko M."/>
        </authorList>
    </citation>
    <scope>NUCLEOTIDE SEQUENCE [LARGE SCALE GENOMIC DNA]</scope>
    <source>
        <strain evidence="7">Kwan_BN1</strain>
    </source>
</reference>
<evidence type="ECO:0000256" key="3">
    <source>
        <dbReference type="ARBA" id="ARBA00022989"/>
    </source>
</evidence>
<comment type="subcellular location">
    <subcellularLocation>
        <location evidence="1">Membrane</location>
    </subcellularLocation>
</comment>
<feature type="transmembrane region" description="Helical" evidence="5">
    <location>
        <begin position="226"/>
        <end position="244"/>
    </location>
</feature>
<evidence type="ECO:0000259" key="6">
    <source>
        <dbReference type="PROSITE" id="PS50262"/>
    </source>
</evidence>
<dbReference type="AlphaFoldDB" id="A0A7J7K739"/>
<dbReference type="PROSITE" id="PS50262">
    <property type="entry name" value="G_PROTEIN_RECEP_F1_2"/>
    <property type="match status" value="1"/>
</dbReference>
<keyword evidence="2 5" id="KW-0812">Transmembrane</keyword>
<dbReference type="GO" id="GO:0008528">
    <property type="term" value="F:G protein-coupled peptide receptor activity"/>
    <property type="evidence" value="ECO:0007669"/>
    <property type="project" value="InterPro"/>
</dbReference>
<evidence type="ECO:0000256" key="1">
    <source>
        <dbReference type="ARBA" id="ARBA00004370"/>
    </source>
</evidence>
<feature type="domain" description="G-protein coupled receptors family 1 profile" evidence="6">
    <location>
        <begin position="37"/>
        <end position="243"/>
    </location>
</feature>
<dbReference type="Proteomes" id="UP000593567">
    <property type="component" value="Unassembled WGS sequence"/>
</dbReference>
<accession>A0A7J7K739</accession>
<dbReference type="InterPro" id="IPR017452">
    <property type="entry name" value="GPCR_Rhodpsn_7TM"/>
</dbReference>